<keyword evidence="3" id="KW-1185">Reference proteome</keyword>
<name>A0A484KSF4_9ASTE</name>
<proteinExistence type="predicted"/>
<dbReference type="EMBL" id="OOIL02000516">
    <property type="protein sequence ID" value="VFQ66067.1"/>
    <property type="molecule type" value="Genomic_DNA"/>
</dbReference>
<sequence length="82" mass="9711">MAKIPGLRQWWRAPRVGYVSSSFSYRFFPNAYRQLSRGYKELPKVISKKIGHRKLEVDRGDRPDLVQHRPPLDTRSGKTWLQ</sequence>
<dbReference type="Proteomes" id="UP000595140">
    <property type="component" value="Unassembled WGS sequence"/>
</dbReference>
<evidence type="ECO:0000313" key="2">
    <source>
        <dbReference type="EMBL" id="VFQ66067.1"/>
    </source>
</evidence>
<evidence type="ECO:0000313" key="3">
    <source>
        <dbReference type="Proteomes" id="UP000595140"/>
    </source>
</evidence>
<accession>A0A484KSF4</accession>
<evidence type="ECO:0000256" key="1">
    <source>
        <dbReference type="SAM" id="MobiDB-lite"/>
    </source>
</evidence>
<organism evidence="2 3">
    <name type="scientific">Cuscuta campestris</name>
    <dbReference type="NCBI Taxonomy" id="132261"/>
    <lineage>
        <taxon>Eukaryota</taxon>
        <taxon>Viridiplantae</taxon>
        <taxon>Streptophyta</taxon>
        <taxon>Embryophyta</taxon>
        <taxon>Tracheophyta</taxon>
        <taxon>Spermatophyta</taxon>
        <taxon>Magnoliopsida</taxon>
        <taxon>eudicotyledons</taxon>
        <taxon>Gunneridae</taxon>
        <taxon>Pentapetalae</taxon>
        <taxon>asterids</taxon>
        <taxon>lamiids</taxon>
        <taxon>Solanales</taxon>
        <taxon>Convolvulaceae</taxon>
        <taxon>Cuscuteae</taxon>
        <taxon>Cuscuta</taxon>
        <taxon>Cuscuta subgen. Grammica</taxon>
        <taxon>Cuscuta sect. Cleistogrammica</taxon>
    </lineage>
</organism>
<feature type="compositionally biased region" description="Basic and acidic residues" evidence="1">
    <location>
        <begin position="58"/>
        <end position="76"/>
    </location>
</feature>
<feature type="region of interest" description="Disordered" evidence="1">
    <location>
        <begin position="58"/>
        <end position="82"/>
    </location>
</feature>
<gene>
    <name evidence="2" type="ORF">CCAM_LOCUS7843</name>
</gene>
<protein>
    <submittedName>
        <fullName evidence="2">Uncharacterized protein</fullName>
    </submittedName>
</protein>
<reference evidence="2 3" key="1">
    <citation type="submission" date="2018-04" db="EMBL/GenBank/DDBJ databases">
        <authorList>
            <person name="Vogel A."/>
        </authorList>
    </citation>
    <scope>NUCLEOTIDE SEQUENCE [LARGE SCALE GENOMIC DNA]</scope>
</reference>
<dbReference type="AlphaFoldDB" id="A0A484KSF4"/>